<keyword evidence="3" id="KW-0813">Transport</keyword>
<evidence type="ECO:0000313" key="13">
    <source>
        <dbReference type="EMBL" id="BCD98010.1"/>
    </source>
</evidence>
<sequence>MAISSSVSTGDRLSFTFFAALALHLFLLLQIGFKIPGADKIAPTLNITLATQMSQNAPEKADFLAQHNQEASGTSDKVQELLTDEQADFNDTVIRDITPPPQQKTTQAAQEQSETLQTTANSRLQFEDDTQTEQTPEEQTIKAQDEDIAISNPEYTALQAKLDKLRQSEALRPKVKRIQTEATKASSDAAYLHAWNSRVESVGNRNFPQEALQQELFGTLMMVVTLNADGSIDDVEIISPSDHPLLNQSALQMVHLAAPFEKIPSDVLDGHDKLEITRIWSFEITGLSTQATR</sequence>
<comment type="similarity">
    <text evidence="2">Belongs to the TonB family.</text>
</comment>
<dbReference type="PROSITE" id="PS52015">
    <property type="entry name" value="TONB_CTD"/>
    <property type="match status" value="1"/>
</dbReference>
<keyword evidence="4" id="KW-1003">Cell membrane</keyword>
<keyword evidence="9 11" id="KW-0472">Membrane</keyword>
<dbReference type="Pfam" id="PF03544">
    <property type="entry name" value="TonB_C"/>
    <property type="match status" value="1"/>
</dbReference>
<accession>A0AAN2BKI7</accession>
<dbReference type="InterPro" id="IPR051045">
    <property type="entry name" value="TonB-dependent_transducer"/>
</dbReference>
<dbReference type="GO" id="GO:0031992">
    <property type="term" value="F:energy transducer activity"/>
    <property type="evidence" value="ECO:0007669"/>
    <property type="project" value="TreeGrafter"/>
</dbReference>
<evidence type="ECO:0000256" key="10">
    <source>
        <dbReference type="SAM" id="MobiDB-lite"/>
    </source>
</evidence>
<keyword evidence="6 11" id="KW-0812">Transmembrane</keyword>
<feature type="domain" description="TonB C-terminal" evidence="12">
    <location>
        <begin position="192"/>
        <end position="291"/>
    </location>
</feature>
<organism evidence="13 14">
    <name type="scientific">Marinagarivorans cellulosilyticus</name>
    <dbReference type="NCBI Taxonomy" id="2721545"/>
    <lineage>
        <taxon>Bacteria</taxon>
        <taxon>Pseudomonadati</taxon>
        <taxon>Pseudomonadota</taxon>
        <taxon>Gammaproteobacteria</taxon>
        <taxon>Cellvibrionales</taxon>
        <taxon>Cellvibrionaceae</taxon>
        <taxon>Marinagarivorans</taxon>
    </lineage>
</organism>
<dbReference type="NCBIfam" id="TIGR01352">
    <property type="entry name" value="tonB_Cterm"/>
    <property type="match status" value="1"/>
</dbReference>
<evidence type="ECO:0000256" key="8">
    <source>
        <dbReference type="ARBA" id="ARBA00022989"/>
    </source>
</evidence>
<evidence type="ECO:0000256" key="4">
    <source>
        <dbReference type="ARBA" id="ARBA00022475"/>
    </source>
</evidence>
<evidence type="ECO:0000256" key="6">
    <source>
        <dbReference type="ARBA" id="ARBA00022692"/>
    </source>
</evidence>
<reference evidence="13 14" key="1">
    <citation type="journal article" date="2022" name="IScience">
        <title>An ultrasensitive nanofiber-based assay for enzymatic hydrolysis and deep-sea microbial degradation of cellulose.</title>
        <authorList>
            <person name="Tsudome M."/>
            <person name="Tachioka M."/>
            <person name="Miyazaki M."/>
            <person name="Uchimura K."/>
            <person name="Tsuda M."/>
            <person name="Takaki Y."/>
            <person name="Deguchi S."/>
        </authorList>
    </citation>
    <scope>NUCLEOTIDE SEQUENCE [LARGE SCALE GENOMIC DNA]</scope>
    <source>
        <strain evidence="13 14">GE09</strain>
    </source>
</reference>
<dbReference type="GO" id="GO:0098797">
    <property type="term" value="C:plasma membrane protein complex"/>
    <property type="evidence" value="ECO:0007669"/>
    <property type="project" value="TreeGrafter"/>
</dbReference>
<evidence type="ECO:0000256" key="7">
    <source>
        <dbReference type="ARBA" id="ARBA00022927"/>
    </source>
</evidence>
<evidence type="ECO:0000313" key="14">
    <source>
        <dbReference type="Proteomes" id="UP001320119"/>
    </source>
</evidence>
<feature type="region of interest" description="Disordered" evidence="10">
    <location>
        <begin position="91"/>
        <end position="148"/>
    </location>
</feature>
<keyword evidence="14" id="KW-1185">Reference proteome</keyword>
<dbReference type="InterPro" id="IPR037682">
    <property type="entry name" value="TonB_C"/>
</dbReference>
<dbReference type="EMBL" id="AP023086">
    <property type="protein sequence ID" value="BCD98010.1"/>
    <property type="molecule type" value="Genomic_DNA"/>
</dbReference>
<dbReference type="Proteomes" id="UP001320119">
    <property type="component" value="Chromosome"/>
</dbReference>
<dbReference type="PANTHER" id="PTHR33446">
    <property type="entry name" value="PROTEIN TONB-RELATED"/>
    <property type="match status" value="1"/>
</dbReference>
<evidence type="ECO:0000256" key="9">
    <source>
        <dbReference type="ARBA" id="ARBA00023136"/>
    </source>
</evidence>
<keyword evidence="8 11" id="KW-1133">Transmembrane helix</keyword>
<protein>
    <submittedName>
        <fullName evidence="13">Periplasmic protein TonB</fullName>
    </submittedName>
</protein>
<comment type="subcellular location">
    <subcellularLocation>
        <location evidence="1">Cell inner membrane</location>
        <topology evidence="1">Single-pass membrane protein</topology>
        <orientation evidence="1">Periplasmic side</orientation>
    </subcellularLocation>
</comment>
<dbReference type="Gene3D" id="3.30.1150.10">
    <property type="match status" value="1"/>
</dbReference>
<evidence type="ECO:0000256" key="2">
    <source>
        <dbReference type="ARBA" id="ARBA00006555"/>
    </source>
</evidence>
<dbReference type="InterPro" id="IPR006260">
    <property type="entry name" value="TonB/TolA_C"/>
</dbReference>
<dbReference type="SUPFAM" id="SSF74653">
    <property type="entry name" value="TolA/TonB C-terminal domain"/>
    <property type="match status" value="1"/>
</dbReference>
<dbReference type="GO" id="GO:0015031">
    <property type="term" value="P:protein transport"/>
    <property type="evidence" value="ECO:0007669"/>
    <property type="project" value="UniProtKB-KW"/>
</dbReference>
<name>A0AAN2BKI7_9GAMM</name>
<dbReference type="KEGG" id="marq:MARGE09_P2211"/>
<proteinExistence type="inferred from homology"/>
<gene>
    <name evidence="13" type="ORF">MARGE09_P2211</name>
</gene>
<feature type="compositionally biased region" description="Low complexity" evidence="10">
    <location>
        <begin position="103"/>
        <end position="120"/>
    </location>
</feature>
<evidence type="ECO:0000256" key="5">
    <source>
        <dbReference type="ARBA" id="ARBA00022519"/>
    </source>
</evidence>
<keyword evidence="5" id="KW-0997">Cell inner membrane</keyword>
<dbReference type="PANTHER" id="PTHR33446:SF11">
    <property type="entry name" value="TONB3"/>
    <property type="match status" value="1"/>
</dbReference>
<evidence type="ECO:0000256" key="3">
    <source>
        <dbReference type="ARBA" id="ARBA00022448"/>
    </source>
</evidence>
<dbReference type="AlphaFoldDB" id="A0AAN2BKI7"/>
<keyword evidence="7" id="KW-0653">Protein transport</keyword>
<evidence type="ECO:0000256" key="1">
    <source>
        <dbReference type="ARBA" id="ARBA00004383"/>
    </source>
</evidence>
<dbReference type="GO" id="GO:0055085">
    <property type="term" value="P:transmembrane transport"/>
    <property type="evidence" value="ECO:0007669"/>
    <property type="project" value="InterPro"/>
</dbReference>
<dbReference type="RefSeq" id="WP_236982064.1">
    <property type="nucleotide sequence ID" value="NZ_AP023086.1"/>
</dbReference>
<evidence type="ECO:0000259" key="12">
    <source>
        <dbReference type="PROSITE" id="PS52015"/>
    </source>
</evidence>
<evidence type="ECO:0000256" key="11">
    <source>
        <dbReference type="SAM" id="Phobius"/>
    </source>
</evidence>
<feature type="transmembrane region" description="Helical" evidence="11">
    <location>
        <begin position="12"/>
        <end position="33"/>
    </location>
</feature>